<sequence>MRNMAGDNYVNSISASDGVVMQLTGFLFDLDGTLANTIPLCIKVYQQTFKHFTGRDYSEAEITAHFGLTEGGICQQVIPDRWQEALDYYHKAYEQAHDECNEPFPGIPAVLDLLRSKGIKMAVVTGKGIHTAMLTLHHLGIADYFEFVEAGREDAVVKASAMRRILESWQMKPEQAAYIGDAASDVEQSAQAGVLALAAEWSATATIDQLEDIHPYASFTSVESFIAWIELHVEPTLVA</sequence>
<dbReference type="InterPro" id="IPR023198">
    <property type="entry name" value="PGP-like_dom2"/>
</dbReference>
<evidence type="ECO:0000313" key="1">
    <source>
        <dbReference type="EMBL" id="GCE17459.1"/>
    </source>
</evidence>
<dbReference type="AlphaFoldDB" id="A0A402AED2"/>
<comment type="caution">
    <text evidence="1">The sequence shown here is derived from an EMBL/GenBank/DDBJ whole genome shotgun (WGS) entry which is preliminary data.</text>
</comment>
<dbReference type="PANTHER" id="PTHR43434:SF1">
    <property type="entry name" value="PHOSPHOGLYCOLATE PHOSPHATASE"/>
    <property type="match status" value="1"/>
</dbReference>
<keyword evidence="2" id="KW-1185">Reference proteome</keyword>
<dbReference type="SUPFAM" id="SSF56784">
    <property type="entry name" value="HAD-like"/>
    <property type="match status" value="1"/>
</dbReference>
<accession>A0A402AED2</accession>
<dbReference type="GO" id="GO:0006281">
    <property type="term" value="P:DNA repair"/>
    <property type="evidence" value="ECO:0007669"/>
    <property type="project" value="TreeGrafter"/>
</dbReference>
<reference evidence="2" key="1">
    <citation type="submission" date="2018-12" db="EMBL/GenBank/DDBJ databases">
        <title>Tengunoibacter tsumagoiensis gen. nov., sp. nov., Dictyobacter kobayashii sp. nov., D. alpinus sp. nov., and D. joshuensis sp. nov. and description of Dictyobacteraceae fam. nov. within the order Ktedonobacterales isolated from Tengu-no-mugimeshi.</title>
        <authorList>
            <person name="Wang C.M."/>
            <person name="Zheng Y."/>
            <person name="Sakai Y."/>
            <person name="Toyoda A."/>
            <person name="Minakuchi Y."/>
            <person name="Abe K."/>
            <person name="Yokota A."/>
            <person name="Yabe S."/>
        </authorList>
    </citation>
    <scope>NUCLEOTIDE SEQUENCE [LARGE SCALE GENOMIC DNA]</scope>
    <source>
        <strain evidence="2">Uno11</strain>
    </source>
</reference>
<dbReference type="InterPro" id="IPR036412">
    <property type="entry name" value="HAD-like_sf"/>
</dbReference>
<dbReference type="OrthoDB" id="9792518at2"/>
<dbReference type="InterPro" id="IPR023214">
    <property type="entry name" value="HAD_sf"/>
</dbReference>
<dbReference type="SFLD" id="SFLDS00003">
    <property type="entry name" value="Haloacid_Dehalogenase"/>
    <property type="match status" value="1"/>
</dbReference>
<dbReference type="Gene3D" id="3.40.50.1000">
    <property type="entry name" value="HAD superfamily/HAD-like"/>
    <property type="match status" value="1"/>
</dbReference>
<dbReference type="InterPro" id="IPR041492">
    <property type="entry name" value="HAD_2"/>
</dbReference>
<dbReference type="EMBL" id="BIFS01000001">
    <property type="protein sequence ID" value="GCE17459.1"/>
    <property type="molecule type" value="Genomic_DNA"/>
</dbReference>
<proteinExistence type="predicted"/>
<dbReference type="SFLD" id="SFLDG01129">
    <property type="entry name" value="C1.5:_HAD__Beta-PGM__Phosphata"/>
    <property type="match status" value="1"/>
</dbReference>
<dbReference type="PANTHER" id="PTHR43434">
    <property type="entry name" value="PHOSPHOGLYCOLATE PHOSPHATASE"/>
    <property type="match status" value="1"/>
</dbReference>
<name>A0A402AED2_9CHLR</name>
<dbReference type="GO" id="GO:0005829">
    <property type="term" value="C:cytosol"/>
    <property type="evidence" value="ECO:0007669"/>
    <property type="project" value="TreeGrafter"/>
</dbReference>
<dbReference type="Gene3D" id="1.10.150.240">
    <property type="entry name" value="Putative phosphatase, domain 2"/>
    <property type="match status" value="1"/>
</dbReference>
<dbReference type="GO" id="GO:0008967">
    <property type="term" value="F:phosphoglycolate phosphatase activity"/>
    <property type="evidence" value="ECO:0007669"/>
    <property type="project" value="TreeGrafter"/>
</dbReference>
<dbReference type="InterPro" id="IPR050155">
    <property type="entry name" value="HAD-like_hydrolase_sf"/>
</dbReference>
<gene>
    <name evidence="1" type="ORF">KDK_12590</name>
</gene>
<protein>
    <submittedName>
        <fullName evidence="1">Phosphoglycolate phosphatase</fullName>
    </submittedName>
</protein>
<evidence type="ECO:0000313" key="2">
    <source>
        <dbReference type="Proteomes" id="UP000287188"/>
    </source>
</evidence>
<dbReference type="Proteomes" id="UP000287188">
    <property type="component" value="Unassembled WGS sequence"/>
</dbReference>
<dbReference type="Pfam" id="PF13419">
    <property type="entry name" value="HAD_2"/>
    <property type="match status" value="1"/>
</dbReference>
<organism evidence="1 2">
    <name type="scientific">Dictyobacter kobayashii</name>
    <dbReference type="NCBI Taxonomy" id="2014872"/>
    <lineage>
        <taxon>Bacteria</taxon>
        <taxon>Bacillati</taxon>
        <taxon>Chloroflexota</taxon>
        <taxon>Ktedonobacteria</taxon>
        <taxon>Ktedonobacterales</taxon>
        <taxon>Dictyobacteraceae</taxon>
        <taxon>Dictyobacter</taxon>
    </lineage>
</organism>